<dbReference type="InterPro" id="IPR026832">
    <property type="entry name" value="Asteroid"/>
</dbReference>
<dbReference type="Proteomes" id="UP000005408">
    <property type="component" value="Unassembled WGS sequence"/>
</dbReference>
<proteinExistence type="inferred from homology"/>
<evidence type="ECO:0000256" key="1">
    <source>
        <dbReference type="ARBA" id="ARBA00007398"/>
    </source>
</evidence>
<dbReference type="GO" id="GO:0004518">
    <property type="term" value="F:nuclease activity"/>
    <property type="evidence" value="ECO:0007669"/>
    <property type="project" value="InterPro"/>
</dbReference>
<accession>A0A8W8LU61</accession>
<keyword evidence="4" id="KW-1185">Reference proteome</keyword>
<sequence>MGISGLTTFMKNNPQLAKEFPLQSTKVVIDGNSLYHFIFYYNQVDSLHGGDYDHYALKIREFFSLLHTCNIQPYVVLDGGNEPDGMKFETIQNRMKHRLKLVNQLAKNEKDICKVMPILAFDTFRAVLQEIRIPLAVCDFEADKEIGLLANKLNCPVLSNDKNESSLYSLLFGKQPDIVRKTIRGFNKSVIPEWYVREHRKGILPPRSMDIVTLHRTFLTPQVESSSSQASSYKCSEKLRAFMYWILLSEDIAVLELKEGLITDKECAVEEYDQKDDFNMSRFVHPLQTLTQHCTLPKLSEIKDLSTPDKENILRMILNTDSLRKYRMTKDLELVIGIILFWVKEAEPKVTLHHLQSVLVCMIMLKVKWVLLQGGDTGSEKNLIETAILNMTDKSLEEVGANLITYNTELKDSVNNPVKSELIHGFAQLQTCIMATMHFNSLLLHPFPSPCIPHIFSGTFLYNFCLELKEQKDPDFFIHELLVKGSQLTESYQCLFDAVMESIDPNRLEQATKYLNEKLFCKGRRPKLVENVLLTTSNKFSCLYMRDSEDDD</sequence>
<comment type="similarity">
    <text evidence="1">Belongs to the asteroid family.</text>
</comment>
<protein>
    <recommendedName>
        <fullName evidence="2">XPG N-terminal domain-containing protein</fullName>
    </recommendedName>
</protein>
<dbReference type="EnsemblMetazoa" id="G29620.1">
    <property type="protein sequence ID" value="G29620.1:cds"/>
    <property type="gene ID" value="G29620"/>
</dbReference>
<evidence type="ECO:0000313" key="3">
    <source>
        <dbReference type="EnsemblMetazoa" id="G29620.1:cds"/>
    </source>
</evidence>
<dbReference type="Pfam" id="PF00752">
    <property type="entry name" value="XPG_N"/>
    <property type="match status" value="1"/>
</dbReference>
<evidence type="ECO:0000313" key="4">
    <source>
        <dbReference type="Proteomes" id="UP000005408"/>
    </source>
</evidence>
<reference evidence="3" key="1">
    <citation type="submission" date="2022-08" db="UniProtKB">
        <authorList>
            <consortium name="EnsemblMetazoa"/>
        </authorList>
    </citation>
    <scope>IDENTIFICATION</scope>
    <source>
        <strain evidence="3">05x7-T-G4-1.051#20</strain>
    </source>
</reference>
<dbReference type="PANTHER" id="PTHR15665">
    <property type="entry name" value="ASTEROID PROTEIN"/>
    <property type="match status" value="1"/>
</dbReference>
<dbReference type="AlphaFoldDB" id="A0A8W8LU61"/>
<dbReference type="InterPro" id="IPR029060">
    <property type="entry name" value="PIN-like_dom_sf"/>
</dbReference>
<dbReference type="InterPro" id="IPR006085">
    <property type="entry name" value="XPG_DNA_repair_N"/>
</dbReference>
<feature type="domain" description="XPG N-terminal" evidence="2">
    <location>
        <begin position="1"/>
        <end position="98"/>
    </location>
</feature>
<dbReference type="Gene3D" id="3.40.50.1010">
    <property type="entry name" value="5'-nuclease"/>
    <property type="match status" value="1"/>
</dbReference>
<evidence type="ECO:0000259" key="2">
    <source>
        <dbReference type="Pfam" id="PF00752"/>
    </source>
</evidence>
<name>A0A8W8LU61_MAGGI</name>
<organism evidence="3 4">
    <name type="scientific">Magallana gigas</name>
    <name type="common">Pacific oyster</name>
    <name type="synonym">Crassostrea gigas</name>
    <dbReference type="NCBI Taxonomy" id="29159"/>
    <lineage>
        <taxon>Eukaryota</taxon>
        <taxon>Metazoa</taxon>
        <taxon>Spiralia</taxon>
        <taxon>Lophotrochozoa</taxon>
        <taxon>Mollusca</taxon>
        <taxon>Bivalvia</taxon>
        <taxon>Autobranchia</taxon>
        <taxon>Pteriomorphia</taxon>
        <taxon>Ostreida</taxon>
        <taxon>Ostreoidea</taxon>
        <taxon>Ostreidae</taxon>
        <taxon>Magallana</taxon>
    </lineage>
</organism>
<dbReference type="SUPFAM" id="SSF88723">
    <property type="entry name" value="PIN domain-like"/>
    <property type="match status" value="1"/>
</dbReference>
<dbReference type="PANTHER" id="PTHR15665:SF1">
    <property type="entry name" value="PROTEIN ASTEROID HOMOLOG 1"/>
    <property type="match status" value="1"/>
</dbReference>